<dbReference type="PANTHER" id="PTHR43194:SF2">
    <property type="entry name" value="PEROXISOMAL MEMBRANE PROTEIN LPX1"/>
    <property type="match status" value="1"/>
</dbReference>
<dbReference type="SUPFAM" id="SSF53474">
    <property type="entry name" value="alpha/beta-Hydrolases"/>
    <property type="match status" value="1"/>
</dbReference>
<dbReference type="GO" id="GO:0016787">
    <property type="term" value="F:hydrolase activity"/>
    <property type="evidence" value="ECO:0007669"/>
    <property type="project" value="UniProtKB-KW"/>
</dbReference>
<accession>E6PT64</accession>
<comment type="caution">
    <text evidence="2">The sequence shown here is derived from an EMBL/GenBank/DDBJ whole genome shotgun (WGS) entry which is preliminary data.</text>
</comment>
<dbReference type="PANTHER" id="PTHR43194">
    <property type="entry name" value="HYDROLASE ALPHA/BETA FOLD FAMILY"/>
    <property type="match status" value="1"/>
</dbReference>
<evidence type="ECO:0000313" key="2">
    <source>
        <dbReference type="EMBL" id="CBH98121.1"/>
    </source>
</evidence>
<organism evidence="2">
    <name type="scientific">mine drainage metagenome</name>
    <dbReference type="NCBI Taxonomy" id="410659"/>
    <lineage>
        <taxon>unclassified sequences</taxon>
        <taxon>metagenomes</taxon>
        <taxon>ecological metagenomes</taxon>
    </lineage>
</organism>
<dbReference type="Pfam" id="PF01738">
    <property type="entry name" value="DLH"/>
    <property type="match status" value="1"/>
</dbReference>
<sequence>MQRPATIDVQIPTHDVVLDGILALVGGARGIVVFAHGSGSSRFSRRNRDVAEALQAAGLATLLFDLLSAEENARDRMTAEHRFDIALLARRLTDTVDWLGQEAATRALHIGLFGASTGAAAALITAAERPQRVDAIVSRGGRPDLAGDALGKVQAPTLLIVGGWDPEVIALNALAARQLTCAHRTAIVPNATHLFEEPGKLEQVSRLAAAWFATHLSATNS</sequence>
<dbReference type="ESTHER" id="9zzzz-e6pt64">
    <property type="family name" value="DLH-S"/>
</dbReference>
<dbReference type="EMBL" id="CABM01000049">
    <property type="protein sequence ID" value="CBH98121.1"/>
    <property type="molecule type" value="Genomic_DNA"/>
</dbReference>
<dbReference type="InterPro" id="IPR029058">
    <property type="entry name" value="AB_hydrolase_fold"/>
</dbReference>
<feature type="domain" description="Dienelactone hydrolase" evidence="1">
    <location>
        <begin position="29"/>
        <end position="201"/>
    </location>
</feature>
<gene>
    <name evidence="2" type="ORF">CARN2_3597</name>
</gene>
<keyword evidence="2" id="KW-0378">Hydrolase</keyword>
<proteinExistence type="predicted"/>
<protein>
    <submittedName>
        <fullName evidence="2">Putative hydrolase</fullName>
    </submittedName>
</protein>
<name>E6PT64_9ZZZZ</name>
<dbReference type="InterPro" id="IPR050228">
    <property type="entry name" value="Carboxylesterase_BioH"/>
</dbReference>
<evidence type="ECO:0000259" key="1">
    <source>
        <dbReference type="Pfam" id="PF01738"/>
    </source>
</evidence>
<reference evidence="2" key="1">
    <citation type="submission" date="2009-10" db="EMBL/GenBank/DDBJ databases">
        <title>Diversity of trophic interactions inside an arsenic-rich microbial ecosystem.</title>
        <authorList>
            <person name="Bertin P.N."/>
            <person name="Heinrich-Salmeron A."/>
            <person name="Pelletier E."/>
            <person name="Goulhen-Chollet F."/>
            <person name="Arsene-Ploetze F."/>
            <person name="Gallien S."/>
            <person name="Calteau A."/>
            <person name="Vallenet D."/>
            <person name="Casiot C."/>
            <person name="Chane-Woon-Ming B."/>
            <person name="Giloteaux L."/>
            <person name="Barakat M."/>
            <person name="Bonnefoy V."/>
            <person name="Bruneel O."/>
            <person name="Chandler M."/>
            <person name="Cleiss J."/>
            <person name="Duran R."/>
            <person name="Elbaz-Poulichet F."/>
            <person name="Fonknechten N."/>
            <person name="Lauga B."/>
            <person name="Mornico D."/>
            <person name="Ortet P."/>
            <person name="Schaeffer C."/>
            <person name="Siguier P."/>
            <person name="Alexander Thil Smith A."/>
            <person name="Van Dorsselaer A."/>
            <person name="Weissenbach J."/>
            <person name="Medigue C."/>
            <person name="Le Paslier D."/>
        </authorList>
    </citation>
    <scope>NUCLEOTIDE SEQUENCE</scope>
</reference>
<dbReference type="Gene3D" id="3.40.50.1820">
    <property type="entry name" value="alpha/beta hydrolase"/>
    <property type="match status" value="1"/>
</dbReference>
<dbReference type="InterPro" id="IPR002925">
    <property type="entry name" value="Dienelactn_hydro"/>
</dbReference>
<dbReference type="AlphaFoldDB" id="E6PT64"/>